<organism evidence="1 2">
    <name type="scientific">Gnathostoma spinigerum</name>
    <dbReference type="NCBI Taxonomy" id="75299"/>
    <lineage>
        <taxon>Eukaryota</taxon>
        <taxon>Metazoa</taxon>
        <taxon>Ecdysozoa</taxon>
        <taxon>Nematoda</taxon>
        <taxon>Chromadorea</taxon>
        <taxon>Rhabditida</taxon>
        <taxon>Spirurina</taxon>
        <taxon>Gnathostomatomorpha</taxon>
        <taxon>Gnathostomatoidea</taxon>
        <taxon>Gnathostomatidae</taxon>
        <taxon>Gnathostoma</taxon>
    </lineage>
</organism>
<comment type="caution">
    <text evidence="1">The sequence shown here is derived from an EMBL/GenBank/DDBJ whole genome shotgun (WGS) entry which is preliminary data.</text>
</comment>
<name>A0ABD6EMM2_9BILA</name>
<keyword evidence="2" id="KW-1185">Reference proteome</keyword>
<dbReference type="Proteomes" id="UP001608902">
    <property type="component" value="Unassembled WGS sequence"/>
</dbReference>
<dbReference type="PANTHER" id="PTHR34150:SF3">
    <property type="entry name" value="CC DOMAIN-CONTAINING PROTEIN"/>
    <property type="match status" value="1"/>
</dbReference>
<dbReference type="AlphaFoldDB" id="A0ABD6EMM2"/>
<accession>A0ABD6EMM2</accession>
<proteinExistence type="predicted"/>
<dbReference type="InterPro" id="IPR006150">
    <property type="entry name" value="Cys_repeat_1"/>
</dbReference>
<protein>
    <recommendedName>
        <fullName evidence="3">EGF-like domain-containing protein</fullName>
    </recommendedName>
</protein>
<evidence type="ECO:0000313" key="1">
    <source>
        <dbReference type="EMBL" id="MFH4980785.1"/>
    </source>
</evidence>
<dbReference type="PANTHER" id="PTHR34150">
    <property type="entry name" value="PROTEIN CBG08832-RELATED"/>
    <property type="match status" value="1"/>
</dbReference>
<evidence type="ECO:0000313" key="2">
    <source>
        <dbReference type="Proteomes" id="UP001608902"/>
    </source>
</evidence>
<sequence>MRLLCIESTHSWISAYIFTVFIVDTSIPDTSESSQHQIRFQKIYFICGAYPNFYFEKQPCYLTATTCLNGGISVGTACNSEDDCKSSYKGDSVCINGQCCTNIVPSAVQPVPSNNIKGYCQNGQLSEVTCNVRNDCELSQTCLNGLCCTETKDDDKYACGGVGAVNGLCVDGRCANGYTCTSSGHCCECEAGITGGVCKQGLCPQGYTCTSNNFCCASCPLNTTLYGACSNGLCGGSTMCYPGNICCG</sequence>
<evidence type="ECO:0008006" key="3">
    <source>
        <dbReference type="Google" id="ProtNLM"/>
    </source>
</evidence>
<dbReference type="EMBL" id="JBGFUD010006078">
    <property type="protein sequence ID" value="MFH4980785.1"/>
    <property type="molecule type" value="Genomic_DNA"/>
</dbReference>
<reference evidence="1 2" key="1">
    <citation type="submission" date="2024-08" db="EMBL/GenBank/DDBJ databases">
        <title>Gnathostoma spinigerum genome.</title>
        <authorList>
            <person name="Gonzalez-Bertolin B."/>
            <person name="Monzon S."/>
            <person name="Zaballos A."/>
            <person name="Jimenez P."/>
            <person name="Dekumyoy P."/>
            <person name="Varona S."/>
            <person name="Cuesta I."/>
            <person name="Sumanam S."/>
            <person name="Adisakwattana P."/>
            <person name="Gasser R.B."/>
            <person name="Hernandez-Gonzalez A."/>
            <person name="Young N.D."/>
            <person name="Perteguer M.J."/>
        </authorList>
    </citation>
    <scope>NUCLEOTIDE SEQUENCE [LARGE SCALE GENOMIC DNA]</scope>
    <source>
        <strain evidence="1">AL3</strain>
        <tissue evidence="1">Liver</tissue>
    </source>
</reference>
<dbReference type="SMART" id="SM00289">
    <property type="entry name" value="WR1"/>
    <property type="match status" value="4"/>
</dbReference>
<gene>
    <name evidence="1" type="ORF">AB6A40_007494</name>
</gene>